<dbReference type="Pfam" id="PF00107">
    <property type="entry name" value="ADH_zinc_N"/>
    <property type="match status" value="1"/>
</dbReference>
<dbReference type="EMBL" id="FUWZ01000006">
    <property type="protein sequence ID" value="SKA44106.1"/>
    <property type="molecule type" value="Genomic_DNA"/>
</dbReference>
<gene>
    <name evidence="10" type="ORF">SAMN04488128_106331</name>
</gene>
<dbReference type="CDD" id="cd05283">
    <property type="entry name" value="CAD1"/>
    <property type="match status" value="1"/>
</dbReference>
<dbReference type="InterPro" id="IPR029752">
    <property type="entry name" value="D-isomer_DH_CS1"/>
</dbReference>
<dbReference type="FunFam" id="3.90.180.10:FF:000018">
    <property type="entry name" value="NAD(P)-dependent alcohol dehydrogenase"/>
    <property type="match status" value="1"/>
</dbReference>
<dbReference type="Pfam" id="PF08240">
    <property type="entry name" value="ADH_N"/>
    <property type="match status" value="1"/>
</dbReference>
<dbReference type="PANTHER" id="PTHR42683">
    <property type="entry name" value="ALDEHYDE REDUCTASE"/>
    <property type="match status" value="1"/>
</dbReference>
<protein>
    <recommendedName>
        <fullName evidence="7">alcohol dehydrogenase (NADP(+))</fullName>
        <ecNumber evidence="7">1.1.1.2</ecNumber>
    </recommendedName>
</protein>
<dbReference type="SUPFAM" id="SSF50129">
    <property type="entry name" value="GroES-like"/>
    <property type="match status" value="1"/>
</dbReference>
<dbReference type="SMART" id="SM00829">
    <property type="entry name" value="PKS_ER"/>
    <property type="match status" value="1"/>
</dbReference>
<dbReference type="PROSITE" id="PS00059">
    <property type="entry name" value="ADH_ZINC"/>
    <property type="match status" value="1"/>
</dbReference>
<dbReference type="InterPro" id="IPR013154">
    <property type="entry name" value="ADH-like_N"/>
</dbReference>
<dbReference type="InterPro" id="IPR047109">
    <property type="entry name" value="CAD-like"/>
</dbReference>
<dbReference type="InterPro" id="IPR036291">
    <property type="entry name" value="NAD(P)-bd_dom_sf"/>
</dbReference>
<evidence type="ECO:0000256" key="7">
    <source>
        <dbReference type="ARBA" id="ARBA00024074"/>
    </source>
</evidence>
<dbReference type="InterPro" id="IPR013149">
    <property type="entry name" value="ADH-like_C"/>
</dbReference>
<dbReference type="SUPFAM" id="SSF51735">
    <property type="entry name" value="NAD(P)-binding Rossmann-fold domains"/>
    <property type="match status" value="1"/>
</dbReference>
<dbReference type="OrthoDB" id="9806940at2"/>
<dbReference type="EC" id="1.1.1.2" evidence="7"/>
<dbReference type="AlphaFoldDB" id="A0A1T4TUK5"/>
<proteinExistence type="inferred from homology"/>
<keyword evidence="4 8" id="KW-0862">Zinc</keyword>
<evidence type="ECO:0000256" key="8">
    <source>
        <dbReference type="RuleBase" id="RU361277"/>
    </source>
</evidence>
<evidence type="ECO:0000256" key="6">
    <source>
        <dbReference type="ARBA" id="ARBA00023002"/>
    </source>
</evidence>
<evidence type="ECO:0000259" key="9">
    <source>
        <dbReference type="SMART" id="SM00829"/>
    </source>
</evidence>
<accession>A0A1T4TUK5</accession>
<keyword evidence="3 8" id="KW-0479">Metal-binding</keyword>
<dbReference type="Gene3D" id="3.40.50.720">
    <property type="entry name" value="NAD(P)-binding Rossmann-like Domain"/>
    <property type="match status" value="1"/>
</dbReference>
<evidence type="ECO:0000256" key="4">
    <source>
        <dbReference type="ARBA" id="ARBA00022833"/>
    </source>
</evidence>
<evidence type="ECO:0000256" key="3">
    <source>
        <dbReference type="ARBA" id="ARBA00022723"/>
    </source>
</evidence>
<sequence>MTKVTGYAAKAPHERLEKFEYALPEIGPEHVDVRVAYCGLCHSDLSMINNDWGFTQYPLVPGHEIVGEVIRTGSLVKGVKPGDKVGLSWFSESCMHCQHCLEGNQQLCATAEQVVVGRHGGFADIVRGHWSWIIPLPEKMDMAKAGPLLCAGLTVFNPLIIEGVKPTDRVGVIGIGGLGHLALQFLKHWGCEVVAFSSNPSKYEEILQMGASRVVDSRNPEELKTVQGQLDFILSTVNVPLDWQVFLGCLAPKGKLHTVGIIPEPIPVPVFDMIAGQKSVAGSPGGGPAMMRKMLDFCVRHNIYPVVEEFPMVQVNEAIRHLEQGKARYRVVLKNN</sequence>
<evidence type="ECO:0000313" key="10">
    <source>
        <dbReference type="EMBL" id="SKA44106.1"/>
    </source>
</evidence>
<comment type="similarity">
    <text evidence="2 8">Belongs to the zinc-containing alcohol dehydrogenase family.</text>
</comment>
<dbReference type="STRING" id="634771.SAMN04488128_106331"/>
<keyword evidence="5" id="KW-0521">NADP</keyword>
<dbReference type="GO" id="GO:0008106">
    <property type="term" value="F:alcohol dehydrogenase (NADP+) activity"/>
    <property type="evidence" value="ECO:0007669"/>
    <property type="project" value="UniProtKB-EC"/>
</dbReference>
<name>A0A1T4TUK5_9BACT</name>
<evidence type="ECO:0000256" key="5">
    <source>
        <dbReference type="ARBA" id="ARBA00022857"/>
    </source>
</evidence>
<dbReference type="InterPro" id="IPR020843">
    <property type="entry name" value="ER"/>
</dbReference>
<dbReference type="Proteomes" id="UP000190367">
    <property type="component" value="Unassembled WGS sequence"/>
</dbReference>
<evidence type="ECO:0000313" key="11">
    <source>
        <dbReference type="Proteomes" id="UP000190367"/>
    </source>
</evidence>
<reference evidence="11" key="1">
    <citation type="submission" date="2017-02" db="EMBL/GenBank/DDBJ databases">
        <authorList>
            <person name="Varghese N."/>
            <person name="Submissions S."/>
        </authorList>
    </citation>
    <scope>NUCLEOTIDE SEQUENCE [LARGE SCALE GENOMIC DNA]</scope>
    <source>
        <strain evidence="11">DSM 22224</strain>
    </source>
</reference>
<dbReference type="FunFam" id="3.40.50.720:FF:000022">
    <property type="entry name" value="Cinnamyl alcohol dehydrogenase"/>
    <property type="match status" value="1"/>
</dbReference>
<organism evidence="10 11">
    <name type="scientific">Chitinophaga eiseniae</name>
    <dbReference type="NCBI Taxonomy" id="634771"/>
    <lineage>
        <taxon>Bacteria</taxon>
        <taxon>Pseudomonadati</taxon>
        <taxon>Bacteroidota</taxon>
        <taxon>Chitinophagia</taxon>
        <taxon>Chitinophagales</taxon>
        <taxon>Chitinophagaceae</taxon>
        <taxon>Chitinophaga</taxon>
    </lineage>
</organism>
<evidence type="ECO:0000256" key="2">
    <source>
        <dbReference type="ARBA" id="ARBA00008072"/>
    </source>
</evidence>
<dbReference type="Gene3D" id="3.90.180.10">
    <property type="entry name" value="Medium-chain alcohol dehydrogenases, catalytic domain"/>
    <property type="match status" value="1"/>
</dbReference>
<keyword evidence="6" id="KW-0560">Oxidoreductase</keyword>
<dbReference type="InterPro" id="IPR002328">
    <property type="entry name" value="ADH_Zn_CS"/>
</dbReference>
<dbReference type="RefSeq" id="WP_078672678.1">
    <property type="nucleotide sequence ID" value="NZ_FUWZ01000006.1"/>
</dbReference>
<dbReference type="GO" id="GO:0008270">
    <property type="term" value="F:zinc ion binding"/>
    <property type="evidence" value="ECO:0007669"/>
    <property type="project" value="InterPro"/>
</dbReference>
<feature type="domain" description="Enoyl reductase (ER)" evidence="9">
    <location>
        <begin position="14"/>
        <end position="333"/>
    </location>
</feature>
<comment type="cofactor">
    <cofactor evidence="1 8">
        <name>Zn(2+)</name>
        <dbReference type="ChEBI" id="CHEBI:29105"/>
    </cofactor>
</comment>
<evidence type="ECO:0000256" key="1">
    <source>
        <dbReference type="ARBA" id="ARBA00001947"/>
    </source>
</evidence>
<keyword evidence="11" id="KW-1185">Reference proteome</keyword>
<dbReference type="InterPro" id="IPR011032">
    <property type="entry name" value="GroES-like_sf"/>
</dbReference>
<dbReference type="PROSITE" id="PS00065">
    <property type="entry name" value="D_2_HYDROXYACID_DH_1"/>
    <property type="match status" value="1"/>
</dbReference>